<name>N8WRZ6_9GAMM</name>
<dbReference type="Proteomes" id="UP000018438">
    <property type="component" value="Unassembled WGS sequence"/>
</dbReference>
<comment type="caution">
    <text evidence="2">The sequence shown here is derived from an EMBL/GenBank/DDBJ whole genome shotgun (WGS) entry which is preliminary data.</text>
</comment>
<proteinExistence type="predicted"/>
<evidence type="ECO:0000313" key="3">
    <source>
        <dbReference type="Proteomes" id="UP000018438"/>
    </source>
</evidence>
<organism evidence="2 3">
    <name type="scientific">Acinetobacter schindleri NIPH 900</name>
    <dbReference type="NCBI Taxonomy" id="1217675"/>
    <lineage>
        <taxon>Bacteria</taxon>
        <taxon>Pseudomonadati</taxon>
        <taxon>Pseudomonadota</taxon>
        <taxon>Gammaproteobacteria</taxon>
        <taxon>Moraxellales</taxon>
        <taxon>Moraxellaceae</taxon>
        <taxon>Acinetobacter</taxon>
    </lineage>
</organism>
<protein>
    <submittedName>
        <fullName evidence="2">Uncharacterized protein</fullName>
    </submittedName>
</protein>
<keyword evidence="3" id="KW-1185">Reference proteome</keyword>
<sequence length="114" mass="12902">MSLHWVGSLTMALIILQALIISGGLVLMYKAIKILDKSYREVNKESILLPIFGMITYTLLCVLYRQALSSHVIVFHAEHTAFIVEMVLGGIQFTGAMYILARILKHVNLRKQTR</sequence>
<feature type="transmembrane region" description="Helical" evidence="1">
    <location>
        <begin position="6"/>
        <end position="27"/>
    </location>
</feature>
<feature type="transmembrane region" description="Helical" evidence="1">
    <location>
        <begin position="79"/>
        <end position="101"/>
    </location>
</feature>
<evidence type="ECO:0000313" key="2">
    <source>
        <dbReference type="EMBL" id="ENV14766.1"/>
    </source>
</evidence>
<accession>N8WRZ6</accession>
<keyword evidence="1" id="KW-0812">Transmembrane</keyword>
<dbReference type="EMBL" id="APPI01000003">
    <property type="protein sequence ID" value="ENV14766.1"/>
    <property type="molecule type" value="Genomic_DNA"/>
</dbReference>
<reference evidence="2 3" key="1">
    <citation type="submission" date="2013-02" db="EMBL/GenBank/DDBJ databases">
        <title>The Genome Sequence of Acinetobacter schindleri NIPH 900.</title>
        <authorList>
            <consortium name="The Broad Institute Genome Sequencing Platform"/>
            <consortium name="The Broad Institute Genome Sequencing Center for Infectious Disease"/>
            <person name="Cerqueira G."/>
            <person name="Feldgarden M."/>
            <person name="Courvalin P."/>
            <person name="Perichon B."/>
            <person name="Grillot-Courvalin C."/>
            <person name="Clermont D."/>
            <person name="Rocha E."/>
            <person name="Yoon E.-J."/>
            <person name="Nemec A."/>
            <person name="Walker B."/>
            <person name="Young S.K."/>
            <person name="Zeng Q."/>
            <person name="Gargeya S."/>
            <person name="Fitzgerald M."/>
            <person name="Haas B."/>
            <person name="Abouelleil A."/>
            <person name="Alvarado L."/>
            <person name="Arachchi H.M."/>
            <person name="Berlin A.M."/>
            <person name="Chapman S.B."/>
            <person name="Dewar J."/>
            <person name="Goldberg J."/>
            <person name="Griggs A."/>
            <person name="Gujja S."/>
            <person name="Hansen M."/>
            <person name="Howarth C."/>
            <person name="Imamovic A."/>
            <person name="Larimer J."/>
            <person name="McCowan C."/>
            <person name="Murphy C."/>
            <person name="Neiman D."/>
            <person name="Pearson M."/>
            <person name="Priest M."/>
            <person name="Roberts A."/>
            <person name="Saif S."/>
            <person name="Shea T."/>
            <person name="Sisk P."/>
            <person name="Sykes S."/>
            <person name="Wortman J."/>
            <person name="Nusbaum C."/>
            <person name="Birren B."/>
        </authorList>
    </citation>
    <scope>NUCLEOTIDE SEQUENCE [LARGE SCALE GENOMIC DNA]</scope>
    <source>
        <strain evidence="2 3">NIPH 900</strain>
    </source>
</reference>
<dbReference type="PATRIC" id="fig|1217675.3.peg.106"/>
<keyword evidence="1" id="KW-0472">Membrane</keyword>
<feature type="transmembrane region" description="Helical" evidence="1">
    <location>
        <begin position="47"/>
        <end position="67"/>
    </location>
</feature>
<dbReference type="HOGENOM" id="CLU_2115725_0_0_6"/>
<dbReference type="AlphaFoldDB" id="N8WRZ6"/>
<keyword evidence="1" id="KW-1133">Transmembrane helix</keyword>
<evidence type="ECO:0000256" key="1">
    <source>
        <dbReference type="SAM" id="Phobius"/>
    </source>
</evidence>
<gene>
    <name evidence="2" type="ORF">F965_00112</name>
</gene>